<dbReference type="EMBL" id="MVGC01000106">
    <property type="protein sequence ID" value="RJE23751.1"/>
    <property type="molecule type" value="Genomic_DNA"/>
</dbReference>
<sequence>MEDSDLDVEMIDAPPLAVTEPSARFEDLPVELHEMILEIIMDSFMTAIKTKEGGKNARESWALARRYIGSTYFSNLALISRLWRHLVQSRLYRHEPLWFVNHRHLAMHVRHIEFFVPPINTNVGYGYTTPNTTYIPKITFIERMRMSRFSRRFVMQGFPVGTGLLRISPVAFNKYYVTPLSIIFRLIQICFPVASILTLSRDITYNTGMMNYFPILPPNMFGYLRLPSLGRIQVLILDTPWNVMRASAEWVKISAALPSLKECQCVYIQPQDPMYISMYFVIGIIHPTLCHLNINMAPYHPAVPAPSPTIHICDFINVRAPYLQSITLTGCFCDSLFRLQNSNIIPLESTTITSVELYLVAICEGYGNFENTPQIIRPTFWNWQYFVAFERVVLGALGWLQRHRTLQTI</sequence>
<organism evidence="1 2">
    <name type="scientific">Aspergillus sclerotialis</name>
    <dbReference type="NCBI Taxonomy" id="2070753"/>
    <lineage>
        <taxon>Eukaryota</taxon>
        <taxon>Fungi</taxon>
        <taxon>Dikarya</taxon>
        <taxon>Ascomycota</taxon>
        <taxon>Pezizomycotina</taxon>
        <taxon>Eurotiomycetes</taxon>
        <taxon>Eurotiomycetidae</taxon>
        <taxon>Eurotiales</taxon>
        <taxon>Aspergillaceae</taxon>
        <taxon>Aspergillus</taxon>
        <taxon>Aspergillus subgen. Polypaecilum</taxon>
    </lineage>
</organism>
<evidence type="ECO:0000313" key="2">
    <source>
        <dbReference type="Proteomes" id="UP000266188"/>
    </source>
</evidence>
<evidence type="ECO:0000313" key="1">
    <source>
        <dbReference type="EMBL" id="RJE23751.1"/>
    </source>
</evidence>
<reference evidence="2" key="1">
    <citation type="submission" date="2017-02" db="EMBL/GenBank/DDBJ databases">
        <authorList>
            <person name="Tafer H."/>
            <person name="Lopandic K."/>
        </authorList>
    </citation>
    <scope>NUCLEOTIDE SEQUENCE [LARGE SCALE GENOMIC DNA]</scope>
    <source>
        <strain evidence="2">CBS 366.77</strain>
    </source>
</reference>
<keyword evidence="2" id="KW-1185">Reference proteome</keyword>
<proteinExistence type="predicted"/>
<comment type="caution">
    <text evidence="1">The sequence shown here is derived from an EMBL/GenBank/DDBJ whole genome shotgun (WGS) entry which is preliminary data.</text>
</comment>
<name>A0A3A3A323_9EURO</name>
<dbReference type="OrthoDB" id="5281682at2759"/>
<gene>
    <name evidence="1" type="ORF">PHISCL_03891</name>
</gene>
<dbReference type="Proteomes" id="UP000266188">
    <property type="component" value="Unassembled WGS sequence"/>
</dbReference>
<accession>A0A3A3A323</accession>
<dbReference type="AlphaFoldDB" id="A0A3A3A323"/>
<dbReference type="STRING" id="2070753.A0A3A3A323"/>
<protein>
    <submittedName>
        <fullName evidence="1">Uncharacterized protein</fullName>
    </submittedName>
</protein>